<dbReference type="SUPFAM" id="SSF103473">
    <property type="entry name" value="MFS general substrate transporter"/>
    <property type="match status" value="1"/>
</dbReference>
<protein>
    <submittedName>
        <fullName evidence="2">Uncharacterized protein</fullName>
    </submittedName>
</protein>
<feature type="transmembrane region" description="Helical" evidence="1">
    <location>
        <begin position="156"/>
        <end position="176"/>
    </location>
</feature>
<dbReference type="AlphaFoldDB" id="A0A914BK34"/>
<sequence>MTGGGLLFVGFLATAFVSNVYQLAITLALTGFGLSLAYLPQVMLLMVSFPERFPFMFGLAGLGGSFGMMVCPPIVDLLTMTYGWRGAMLIIAAASLNVTACGALQRLPPSGYAKLKKEDSESSHNGPSDIRSKLSAFASSVVQWLSLHFCVKHPRVLLHLTTWPLLGAVFAAWMVFLVPHAIARGIPSVQAAFLSTAGGIGHLLGRAVHPFILDRKLMSAFWMFVVLNLVNTVSFFLDYAAADNYLALMLLAGVNGAAEGVINWIALSVTKELYEETGYVTDIYIIGICLFGTGEVLGSFLAGELYNLTQNYSASFFSLGFMAGVTTAMCIVDRLASKCFTDTG</sequence>
<feature type="transmembrane region" description="Helical" evidence="1">
    <location>
        <begin position="87"/>
        <end position="107"/>
    </location>
</feature>
<keyword evidence="1" id="KW-0472">Membrane</keyword>
<keyword evidence="1" id="KW-1133">Transmembrane helix</keyword>
<feature type="transmembrane region" description="Helical" evidence="1">
    <location>
        <begin position="188"/>
        <end position="208"/>
    </location>
</feature>
<organism evidence="2 3">
    <name type="scientific">Patiria miniata</name>
    <name type="common">Bat star</name>
    <name type="synonym">Asterina miniata</name>
    <dbReference type="NCBI Taxonomy" id="46514"/>
    <lineage>
        <taxon>Eukaryota</taxon>
        <taxon>Metazoa</taxon>
        <taxon>Echinodermata</taxon>
        <taxon>Eleutherozoa</taxon>
        <taxon>Asterozoa</taxon>
        <taxon>Asteroidea</taxon>
        <taxon>Valvatacea</taxon>
        <taxon>Valvatida</taxon>
        <taxon>Asterinidae</taxon>
        <taxon>Patiria</taxon>
    </lineage>
</organism>
<dbReference type="Proteomes" id="UP000887568">
    <property type="component" value="Unplaced"/>
</dbReference>
<dbReference type="GeneID" id="119744356"/>
<dbReference type="InterPro" id="IPR036259">
    <property type="entry name" value="MFS_trans_sf"/>
</dbReference>
<dbReference type="OMA" id="AGSTWIR"/>
<dbReference type="Gene3D" id="1.20.1250.20">
    <property type="entry name" value="MFS general substrate transporter like domains"/>
    <property type="match status" value="1"/>
</dbReference>
<dbReference type="InterPro" id="IPR050327">
    <property type="entry name" value="Proton-linked_MCT"/>
</dbReference>
<name>A0A914BK34_PATMI</name>
<proteinExistence type="predicted"/>
<keyword evidence="3" id="KW-1185">Reference proteome</keyword>
<dbReference type="PANTHER" id="PTHR11360">
    <property type="entry name" value="MONOCARBOXYLATE TRANSPORTER"/>
    <property type="match status" value="1"/>
</dbReference>
<dbReference type="PANTHER" id="PTHR11360:SF303">
    <property type="entry name" value="MAJOR FACILITATOR SUPERFAMILY (MFS) PROFILE DOMAIN-CONTAINING PROTEIN"/>
    <property type="match status" value="1"/>
</dbReference>
<dbReference type="GO" id="GO:0008028">
    <property type="term" value="F:monocarboxylic acid transmembrane transporter activity"/>
    <property type="evidence" value="ECO:0007669"/>
    <property type="project" value="TreeGrafter"/>
</dbReference>
<feature type="transmembrane region" description="Helical" evidence="1">
    <location>
        <begin position="56"/>
        <end position="75"/>
    </location>
</feature>
<dbReference type="Pfam" id="PF07690">
    <property type="entry name" value="MFS_1"/>
    <property type="match status" value="1"/>
</dbReference>
<evidence type="ECO:0000313" key="3">
    <source>
        <dbReference type="Proteomes" id="UP000887568"/>
    </source>
</evidence>
<evidence type="ECO:0000313" key="2">
    <source>
        <dbReference type="EnsemblMetazoa" id="XP_038076166.1"/>
    </source>
</evidence>
<dbReference type="EnsemblMetazoa" id="XM_038220238.1">
    <property type="protein sequence ID" value="XP_038076166.1"/>
    <property type="gene ID" value="LOC119744356"/>
</dbReference>
<feature type="transmembrane region" description="Helical" evidence="1">
    <location>
        <begin position="314"/>
        <end position="332"/>
    </location>
</feature>
<reference evidence="2" key="1">
    <citation type="submission" date="2022-11" db="UniProtKB">
        <authorList>
            <consortium name="EnsemblMetazoa"/>
        </authorList>
    </citation>
    <scope>IDENTIFICATION</scope>
</reference>
<feature type="transmembrane region" description="Helical" evidence="1">
    <location>
        <begin position="220"/>
        <end position="239"/>
    </location>
</feature>
<feature type="transmembrane region" description="Helical" evidence="1">
    <location>
        <begin position="245"/>
        <end position="267"/>
    </location>
</feature>
<accession>A0A914BK34</accession>
<keyword evidence="1" id="KW-0812">Transmembrane</keyword>
<dbReference type="InterPro" id="IPR011701">
    <property type="entry name" value="MFS"/>
</dbReference>
<dbReference type="RefSeq" id="XP_038076166.1">
    <property type="nucleotide sequence ID" value="XM_038220238.1"/>
</dbReference>
<feature type="transmembrane region" description="Helical" evidence="1">
    <location>
        <begin position="279"/>
        <end position="302"/>
    </location>
</feature>
<evidence type="ECO:0000256" key="1">
    <source>
        <dbReference type="SAM" id="Phobius"/>
    </source>
</evidence>
<dbReference type="OrthoDB" id="410267at2759"/>